<accession>A0A5C0SN98</accession>
<dbReference type="EMBL" id="CP041932">
    <property type="protein sequence ID" value="QEK15830.1"/>
    <property type="molecule type" value="Genomic_DNA"/>
</dbReference>
<proteinExistence type="predicted"/>
<keyword evidence="2" id="KW-1185">Reference proteome</keyword>
<protein>
    <submittedName>
        <fullName evidence="1">Uncharacterized protein</fullName>
    </submittedName>
</protein>
<reference evidence="1 2" key="1">
    <citation type="submission" date="2019-07" db="EMBL/GenBank/DDBJ databases">
        <title>Complete genome of Thermococcus acidophilus.</title>
        <authorList>
            <person name="Li X."/>
        </authorList>
    </citation>
    <scope>NUCLEOTIDE SEQUENCE [LARGE SCALE GENOMIC DNA]</scope>
    <source>
        <strain evidence="1 2">SY113</strain>
    </source>
</reference>
<evidence type="ECO:0000313" key="1">
    <source>
        <dbReference type="EMBL" id="QEK15830.1"/>
    </source>
</evidence>
<dbReference type="KEGG" id="them:FPV09_05445"/>
<name>A0A5C0SN98_9EURY</name>
<gene>
    <name evidence="1" type="ORF">FPV09_05445</name>
</gene>
<sequence length="226" mass="24792">MPSAPVNGTYYVGFATSHEGDDVLCVVPAEAYVPRPGTDVTLNVTVKFKHAQPCPYSDWEILVENPDNVRVVDETETELTDPYTAFKQYTVEVLGNGSLDVVFKYGSGCPYGTEERVTIRFYVGVPEGNVTSNQSAPTPEEVLNMTEVNVTGTVTAVDEVSRVVVVDNYTIEIRGKWTGPDGLTYNWREMLALLKPGESVEILASEEEGSLKADVIIIDGKRFTRG</sequence>
<organism evidence="1 2">
    <name type="scientific">Thermococcus aciditolerans</name>
    <dbReference type="NCBI Taxonomy" id="2598455"/>
    <lineage>
        <taxon>Archaea</taxon>
        <taxon>Methanobacteriati</taxon>
        <taxon>Methanobacteriota</taxon>
        <taxon>Thermococci</taxon>
        <taxon>Thermococcales</taxon>
        <taxon>Thermococcaceae</taxon>
        <taxon>Thermococcus</taxon>
    </lineage>
</organism>
<evidence type="ECO:0000313" key="2">
    <source>
        <dbReference type="Proteomes" id="UP000322631"/>
    </source>
</evidence>
<dbReference type="Proteomes" id="UP000322631">
    <property type="component" value="Chromosome"/>
</dbReference>
<dbReference type="AlphaFoldDB" id="A0A5C0SN98"/>